<sequence length="243" mass="26059">MPNAINITIKNKSTAPQAFLLFQALPAPSNVPAEQVFTNVYQQSPTISGSADDKVTFQILNEYYGIYGTNTASPDQKVKISTSGSAVATLQSGTVNGSTFHLTTLNNDGKSPTFRSTEQTTTALGAFTIQSDGTFNVANMGNIYLGVGAKDPKTGEVIPIQTYKAQPNITAVLYPVVKYYIAFGNYTPGTVVKMSEMGRVLSVDFTGISLNDVTFTLNDHNDYILDPAQEGKGLKYKTDPVTA</sequence>
<evidence type="ECO:0000313" key="1">
    <source>
        <dbReference type="EMBL" id="KAK2026630.1"/>
    </source>
</evidence>
<reference evidence="1" key="1">
    <citation type="submission" date="2021-06" db="EMBL/GenBank/DDBJ databases">
        <title>Comparative genomics, transcriptomics and evolutionary studies reveal genomic signatures of adaptation to plant cell wall in hemibiotrophic fungi.</title>
        <authorList>
            <consortium name="DOE Joint Genome Institute"/>
            <person name="Baroncelli R."/>
            <person name="Diaz J.F."/>
            <person name="Benocci T."/>
            <person name="Peng M."/>
            <person name="Battaglia E."/>
            <person name="Haridas S."/>
            <person name="Andreopoulos W."/>
            <person name="Labutti K."/>
            <person name="Pangilinan J."/>
            <person name="Floch G.L."/>
            <person name="Makela M.R."/>
            <person name="Henrissat B."/>
            <person name="Grigoriev I.V."/>
            <person name="Crouch J.A."/>
            <person name="De Vries R.P."/>
            <person name="Sukno S.A."/>
            <person name="Thon M.R."/>
        </authorList>
    </citation>
    <scope>NUCLEOTIDE SEQUENCE</scope>
    <source>
        <strain evidence="1">MAFF235873</strain>
    </source>
</reference>
<keyword evidence="2" id="KW-1185">Reference proteome</keyword>
<name>A0AAD9HCQ8_9PEZI</name>
<comment type="caution">
    <text evidence="1">The sequence shown here is derived from an EMBL/GenBank/DDBJ whole genome shotgun (WGS) entry which is preliminary data.</text>
</comment>
<evidence type="ECO:0000313" key="2">
    <source>
        <dbReference type="Proteomes" id="UP001232148"/>
    </source>
</evidence>
<dbReference type="AlphaFoldDB" id="A0AAD9HCQ8"/>
<proteinExistence type="predicted"/>
<organism evidence="1 2">
    <name type="scientific">Colletotrichum zoysiae</name>
    <dbReference type="NCBI Taxonomy" id="1216348"/>
    <lineage>
        <taxon>Eukaryota</taxon>
        <taxon>Fungi</taxon>
        <taxon>Dikarya</taxon>
        <taxon>Ascomycota</taxon>
        <taxon>Pezizomycotina</taxon>
        <taxon>Sordariomycetes</taxon>
        <taxon>Hypocreomycetidae</taxon>
        <taxon>Glomerellales</taxon>
        <taxon>Glomerellaceae</taxon>
        <taxon>Colletotrichum</taxon>
        <taxon>Colletotrichum graminicola species complex</taxon>
    </lineage>
</organism>
<protein>
    <submittedName>
        <fullName evidence="1">Uncharacterized protein</fullName>
    </submittedName>
</protein>
<gene>
    <name evidence="1" type="ORF">LX32DRAFT_565831</name>
</gene>
<dbReference type="Proteomes" id="UP001232148">
    <property type="component" value="Unassembled WGS sequence"/>
</dbReference>
<accession>A0AAD9HCQ8</accession>
<dbReference type="EMBL" id="MU842910">
    <property type="protein sequence ID" value="KAK2026630.1"/>
    <property type="molecule type" value="Genomic_DNA"/>
</dbReference>